<keyword evidence="12" id="KW-0234">DNA repair</keyword>
<comment type="cofactor">
    <cofactor evidence="1">
        <name>[4Fe-4S] cluster</name>
        <dbReference type="ChEBI" id="CHEBI:49883"/>
    </cofactor>
</comment>
<feature type="domain" description="Helicase ATP-binding" evidence="17">
    <location>
        <begin position="26"/>
        <end position="307"/>
    </location>
</feature>
<evidence type="ECO:0000256" key="6">
    <source>
        <dbReference type="ARBA" id="ARBA00022801"/>
    </source>
</evidence>
<keyword evidence="13" id="KW-0413">Isomerase</keyword>
<dbReference type="InterPro" id="IPR045028">
    <property type="entry name" value="DinG/Rad3-like"/>
</dbReference>
<proteinExistence type="inferred from homology"/>
<evidence type="ECO:0000256" key="14">
    <source>
        <dbReference type="ARBA" id="ARBA00038058"/>
    </source>
</evidence>
<keyword evidence="8" id="KW-0067">ATP-binding</keyword>
<dbReference type="EC" id="5.6.2.3" evidence="15"/>
<dbReference type="InterPro" id="IPR027417">
    <property type="entry name" value="P-loop_NTPase"/>
</dbReference>
<dbReference type="Gene3D" id="3.40.50.300">
    <property type="entry name" value="P-loop containing nucleotide triphosphate hydrolases"/>
    <property type="match status" value="2"/>
</dbReference>
<organism evidence="18 19">
    <name type="scientific">Rubritalea halochordaticola</name>
    <dbReference type="NCBI Taxonomy" id="714537"/>
    <lineage>
        <taxon>Bacteria</taxon>
        <taxon>Pseudomonadati</taxon>
        <taxon>Verrucomicrobiota</taxon>
        <taxon>Verrucomicrobiia</taxon>
        <taxon>Verrucomicrobiales</taxon>
        <taxon>Rubritaleaceae</taxon>
        <taxon>Rubritalea</taxon>
    </lineage>
</organism>
<evidence type="ECO:0000256" key="15">
    <source>
        <dbReference type="ARBA" id="ARBA00044969"/>
    </source>
</evidence>
<evidence type="ECO:0000256" key="3">
    <source>
        <dbReference type="ARBA" id="ARBA00022723"/>
    </source>
</evidence>
<dbReference type="RefSeq" id="WP_346189678.1">
    <property type="nucleotide sequence ID" value="NZ_BAABRL010000012.1"/>
</dbReference>
<evidence type="ECO:0000259" key="17">
    <source>
        <dbReference type="PROSITE" id="PS51193"/>
    </source>
</evidence>
<keyword evidence="7 18" id="KW-0347">Helicase</keyword>
<name>A0ABP9V391_9BACT</name>
<keyword evidence="5" id="KW-0227">DNA damage</keyword>
<dbReference type="InterPro" id="IPR010614">
    <property type="entry name" value="RAD3-like_helicase_DEAD"/>
</dbReference>
<dbReference type="SMART" id="SM00487">
    <property type="entry name" value="DEXDc"/>
    <property type="match status" value="1"/>
</dbReference>
<sequence>MISISDGFAASGRLAEEIRGVFSDNGLLSKSPDFAYRPEQQQMAYEVASALEESRVLSVEAGTGVGKSLAYLIPAVKFAIESGRKAIISTHTINLQEQLMGKDIPIVKKLLNEDFDAVLLKGRQNYLCPVRLRIAMDQQGDLFTSSEVEELKAIWDWAEGTTGGTLSELDFQPSMKVWGQVCSEAHICTQRTCGVRGNCFYQQARRRVEKAQVVVVNHTLFFSLLDAGIEERDERDMGYIFPNDFVIFDEAHTLEHVAATQLGMRLSHVGLKFDVGRLYNRKTKKGLLKTLRSGEGIQAAEELLDRAEDFFDEIAEAVEFGDFGKEFRVRKPGLVDNCLAESLRTLWLAIEDASERLEKESSTRKELMEGARKLRETHAAVKMFLDQEDEESVYWVQRGGRDNDALSLHSAPINVADRLRDSMFGKGRTCVMTSATLSAGEEDMSYFRRRIGAEKSKAVQIGSPFDYKKQMEIYVMQSMPDPGTPDYEKALVHWIGRVLKYTEGKAFVLFTSYKTMRNVAEEMEDYFDEMGWRLLVQGDGMPRHKMIETFRKDVHSVLFGTDSFWAGVDVPGESLSNVIVTRLPFAVPDHPLVQSKIEAIEEEGGNAFMDYSVPEAVIKLRQGVGRLIRSEKDSGMVVILDNRVVTKRYGKTFLKALPDAKVKIVKEKF</sequence>
<evidence type="ECO:0000256" key="9">
    <source>
        <dbReference type="ARBA" id="ARBA00023004"/>
    </source>
</evidence>
<dbReference type="SUPFAM" id="SSF52540">
    <property type="entry name" value="P-loop containing nucleoside triphosphate hydrolases"/>
    <property type="match status" value="1"/>
</dbReference>
<dbReference type="GO" id="GO:0004386">
    <property type="term" value="F:helicase activity"/>
    <property type="evidence" value="ECO:0007669"/>
    <property type="project" value="UniProtKB-KW"/>
</dbReference>
<comment type="similarity">
    <text evidence="14">Belongs to the helicase family. DinG subfamily.</text>
</comment>
<evidence type="ECO:0000256" key="2">
    <source>
        <dbReference type="ARBA" id="ARBA00022485"/>
    </source>
</evidence>
<gene>
    <name evidence="18" type="primary">yoaA</name>
    <name evidence="18" type="ORF">Rhal01_03317</name>
</gene>
<dbReference type="PANTHER" id="PTHR11472">
    <property type="entry name" value="DNA REPAIR DEAD HELICASE RAD3/XP-D SUBFAMILY MEMBER"/>
    <property type="match status" value="1"/>
</dbReference>
<evidence type="ECO:0000256" key="7">
    <source>
        <dbReference type="ARBA" id="ARBA00022806"/>
    </source>
</evidence>
<evidence type="ECO:0000256" key="12">
    <source>
        <dbReference type="ARBA" id="ARBA00023204"/>
    </source>
</evidence>
<dbReference type="Pfam" id="PF13307">
    <property type="entry name" value="Helicase_C_2"/>
    <property type="match status" value="1"/>
</dbReference>
<dbReference type="InterPro" id="IPR006555">
    <property type="entry name" value="ATP-dep_Helicase_C"/>
</dbReference>
<dbReference type="InterPro" id="IPR011545">
    <property type="entry name" value="DEAD/DEAH_box_helicase_dom"/>
</dbReference>
<protein>
    <recommendedName>
        <fullName evidence="15">DNA 5'-3' helicase</fullName>
        <ecNumber evidence="15">5.6.2.3</ecNumber>
    </recommendedName>
</protein>
<dbReference type="SMART" id="SM00488">
    <property type="entry name" value="DEXDc2"/>
    <property type="match status" value="1"/>
</dbReference>
<keyword evidence="10" id="KW-0411">Iron-sulfur</keyword>
<dbReference type="InterPro" id="IPR006554">
    <property type="entry name" value="Helicase-like_DEXD_c2"/>
</dbReference>
<evidence type="ECO:0000256" key="5">
    <source>
        <dbReference type="ARBA" id="ARBA00022763"/>
    </source>
</evidence>
<keyword evidence="19" id="KW-1185">Reference proteome</keyword>
<dbReference type="SMART" id="SM00491">
    <property type="entry name" value="HELICc2"/>
    <property type="match status" value="1"/>
</dbReference>
<dbReference type="Pfam" id="PF00270">
    <property type="entry name" value="DEAD"/>
    <property type="match status" value="1"/>
</dbReference>
<evidence type="ECO:0000256" key="8">
    <source>
        <dbReference type="ARBA" id="ARBA00022840"/>
    </source>
</evidence>
<reference evidence="18 19" key="1">
    <citation type="submission" date="2024-02" db="EMBL/GenBank/DDBJ databases">
        <title>Rubritalea halochordaticola NBRC 107102.</title>
        <authorList>
            <person name="Ichikawa N."/>
            <person name="Katano-Makiyama Y."/>
            <person name="Hidaka K."/>
        </authorList>
    </citation>
    <scope>NUCLEOTIDE SEQUENCE [LARGE SCALE GENOMIC DNA]</scope>
    <source>
        <strain evidence="18 19">NBRC 107102</strain>
    </source>
</reference>
<evidence type="ECO:0000256" key="1">
    <source>
        <dbReference type="ARBA" id="ARBA00001966"/>
    </source>
</evidence>
<keyword evidence="9" id="KW-0408">Iron</keyword>
<dbReference type="Proteomes" id="UP001424741">
    <property type="component" value="Unassembled WGS sequence"/>
</dbReference>
<keyword evidence="6" id="KW-0378">Hydrolase</keyword>
<keyword evidence="4" id="KW-0547">Nucleotide-binding</keyword>
<dbReference type="EMBL" id="BAABRL010000012">
    <property type="protein sequence ID" value="GAA5497127.1"/>
    <property type="molecule type" value="Genomic_DNA"/>
</dbReference>
<evidence type="ECO:0000256" key="13">
    <source>
        <dbReference type="ARBA" id="ARBA00023235"/>
    </source>
</evidence>
<dbReference type="InterPro" id="IPR014013">
    <property type="entry name" value="Helic_SF1/SF2_ATP-bd_DinG/Rad3"/>
</dbReference>
<evidence type="ECO:0000256" key="10">
    <source>
        <dbReference type="ARBA" id="ARBA00023014"/>
    </source>
</evidence>
<dbReference type="InterPro" id="IPR014001">
    <property type="entry name" value="Helicase_ATP-bd"/>
</dbReference>
<keyword evidence="11" id="KW-0238">DNA-binding</keyword>
<keyword evidence="3" id="KW-0479">Metal-binding</keyword>
<comment type="caution">
    <text evidence="18">The sequence shown here is derived from an EMBL/GenBank/DDBJ whole genome shotgun (WGS) entry which is preliminary data.</text>
</comment>
<accession>A0ABP9V391</accession>
<evidence type="ECO:0000313" key="19">
    <source>
        <dbReference type="Proteomes" id="UP001424741"/>
    </source>
</evidence>
<evidence type="ECO:0000256" key="11">
    <source>
        <dbReference type="ARBA" id="ARBA00023125"/>
    </source>
</evidence>
<comment type="catalytic activity">
    <reaction evidence="16">
        <text>ATP + H2O = ADP + phosphate + H(+)</text>
        <dbReference type="Rhea" id="RHEA:13065"/>
        <dbReference type="ChEBI" id="CHEBI:15377"/>
        <dbReference type="ChEBI" id="CHEBI:15378"/>
        <dbReference type="ChEBI" id="CHEBI:30616"/>
        <dbReference type="ChEBI" id="CHEBI:43474"/>
        <dbReference type="ChEBI" id="CHEBI:456216"/>
        <dbReference type="EC" id="5.6.2.3"/>
    </reaction>
</comment>
<keyword evidence="2" id="KW-0004">4Fe-4S</keyword>
<dbReference type="PANTHER" id="PTHR11472:SF34">
    <property type="entry name" value="REGULATOR OF TELOMERE ELONGATION HELICASE 1"/>
    <property type="match status" value="1"/>
</dbReference>
<evidence type="ECO:0000256" key="16">
    <source>
        <dbReference type="ARBA" id="ARBA00048954"/>
    </source>
</evidence>
<dbReference type="Pfam" id="PF06733">
    <property type="entry name" value="DEAD_2"/>
    <property type="match status" value="1"/>
</dbReference>
<evidence type="ECO:0000256" key="4">
    <source>
        <dbReference type="ARBA" id="ARBA00022741"/>
    </source>
</evidence>
<dbReference type="PROSITE" id="PS51193">
    <property type="entry name" value="HELICASE_ATP_BIND_2"/>
    <property type="match status" value="1"/>
</dbReference>
<evidence type="ECO:0000313" key="18">
    <source>
        <dbReference type="EMBL" id="GAA5497127.1"/>
    </source>
</evidence>